<evidence type="ECO:0000313" key="7">
    <source>
        <dbReference type="EMBL" id="KOB77268.1"/>
    </source>
</evidence>
<dbReference type="Gene3D" id="3.30.560.10">
    <property type="entry name" value="Glucose Oxidase, domain 3"/>
    <property type="match status" value="1"/>
</dbReference>
<evidence type="ECO:0000259" key="6">
    <source>
        <dbReference type="PROSITE" id="PS00624"/>
    </source>
</evidence>
<name>A0A0L7LP03_OPEBR</name>
<keyword evidence="3" id="KW-0285">Flavoprotein</keyword>
<reference evidence="7 8" key="1">
    <citation type="journal article" date="2015" name="Genome Biol. Evol.">
        <title>The genome of winter moth (Operophtera brumata) provides a genomic perspective on sexual dimorphism and phenology.</title>
        <authorList>
            <person name="Derks M.F."/>
            <person name="Smit S."/>
            <person name="Salis L."/>
            <person name="Schijlen E."/>
            <person name="Bossers A."/>
            <person name="Mateman C."/>
            <person name="Pijl A.S."/>
            <person name="de Ridder D."/>
            <person name="Groenen M.A."/>
            <person name="Visser M.E."/>
            <person name="Megens H.J."/>
        </authorList>
    </citation>
    <scope>NUCLEOTIDE SEQUENCE [LARGE SCALE GENOMIC DNA]</scope>
    <source>
        <strain evidence="7">WM2013NL</strain>
        <tissue evidence="7">Head and thorax</tissue>
    </source>
</reference>
<dbReference type="PANTHER" id="PTHR11552">
    <property type="entry name" value="GLUCOSE-METHANOL-CHOLINE GMC OXIDOREDUCTASE"/>
    <property type="match status" value="1"/>
</dbReference>
<protein>
    <submittedName>
        <fullName evidence="7">Putative glucose dehydrogenase</fullName>
    </submittedName>
</protein>
<dbReference type="InterPro" id="IPR000172">
    <property type="entry name" value="GMC_OxRdtase_N"/>
</dbReference>
<dbReference type="PANTHER" id="PTHR11552:SF217">
    <property type="entry name" value="GLUCOSE DEHYDROGENASE [FAD, QUINONE]"/>
    <property type="match status" value="1"/>
</dbReference>
<comment type="cofactor">
    <cofactor evidence="1">
        <name>FAD</name>
        <dbReference type="ChEBI" id="CHEBI:57692"/>
    </cofactor>
</comment>
<dbReference type="GO" id="GO:0050660">
    <property type="term" value="F:flavin adenine dinucleotide binding"/>
    <property type="evidence" value="ECO:0007669"/>
    <property type="project" value="InterPro"/>
</dbReference>
<dbReference type="InterPro" id="IPR036188">
    <property type="entry name" value="FAD/NAD-bd_sf"/>
</dbReference>
<evidence type="ECO:0000256" key="4">
    <source>
        <dbReference type="ARBA" id="ARBA00022827"/>
    </source>
</evidence>
<proteinExistence type="inferred from homology"/>
<feature type="domain" description="Glucose-methanol-choline oxidoreductase N-terminal" evidence="6">
    <location>
        <begin position="292"/>
        <end position="306"/>
    </location>
</feature>
<dbReference type="SUPFAM" id="SSF51905">
    <property type="entry name" value="FAD/NAD(P)-binding domain"/>
    <property type="match status" value="1"/>
</dbReference>
<dbReference type="EMBL" id="JTDY01000421">
    <property type="protein sequence ID" value="KOB77268.1"/>
    <property type="molecule type" value="Genomic_DNA"/>
</dbReference>
<evidence type="ECO:0000256" key="5">
    <source>
        <dbReference type="ARBA" id="ARBA00023002"/>
    </source>
</evidence>
<dbReference type="InterPro" id="IPR012132">
    <property type="entry name" value="GMC_OxRdtase"/>
</dbReference>
<evidence type="ECO:0000256" key="1">
    <source>
        <dbReference type="ARBA" id="ARBA00001974"/>
    </source>
</evidence>
<dbReference type="Proteomes" id="UP000037510">
    <property type="component" value="Unassembled WGS sequence"/>
</dbReference>
<dbReference type="Pfam" id="PF00732">
    <property type="entry name" value="GMC_oxred_N"/>
    <property type="match status" value="1"/>
</dbReference>
<dbReference type="PROSITE" id="PS00624">
    <property type="entry name" value="GMC_OXRED_2"/>
    <property type="match status" value="1"/>
</dbReference>
<evidence type="ECO:0000256" key="2">
    <source>
        <dbReference type="ARBA" id="ARBA00010790"/>
    </source>
</evidence>
<keyword evidence="4" id="KW-0274">FAD</keyword>
<keyword evidence="8" id="KW-1185">Reference proteome</keyword>
<dbReference type="Gene3D" id="4.10.450.10">
    <property type="entry name" value="Glucose Oxidase, domain 2"/>
    <property type="match status" value="1"/>
</dbReference>
<dbReference type="AlphaFoldDB" id="A0A0L7LP03"/>
<comment type="caution">
    <text evidence="7">The sequence shown here is derived from an EMBL/GenBank/DDBJ whole genome shotgun (WGS) entry which is preliminary data.</text>
</comment>
<sequence length="334" mass="36451">MVGSCPGQFLLFMSILESFINGRCDLADPCRRVASRDPLDDSYDFVVLGGGTAGSVVAGRLSENPQWKVRMDAATWRTLAGAWPPATRWTTATTSWCWGEEQLARWSRDACLRTRMEGGCSVTNGMMYMRGHAADYDAWAVNGATGWSWYDVLQYFLRSEDNKEIGSGVSGQYHTVGGPLPVQRFRYAPKFAHDVVSASVELGYPPTTDLNGESITGFAIAQALNDGGSRYTTARAYIRPASKRENLHVLLNAQASRVIVDPTQKRVTGVEYIKDGQTKTVGVNKEAIISGGTLNSPQILLLSGIGPKETLDKFNIPTIKDLPGVGQNLHNHSN</sequence>
<dbReference type="GO" id="GO:0016614">
    <property type="term" value="F:oxidoreductase activity, acting on CH-OH group of donors"/>
    <property type="evidence" value="ECO:0007669"/>
    <property type="project" value="InterPro"/>
</dbReference>
<dbReference type="InterPro" id="IPR027424">
    <property type="entry name" value="Glucose_Oxidase_domain_2"/>
</dbReference>
<organism evidence="7 8">
    <name type="scientific">Operophtera brumata</name>
    <name type="common">Winter moth</name>
    <name type="synonym">Phalaena brumata</name>
    <dbReference type="NCBI Taxonomy" id="104452"/>
    <lineage>
        <taxon>Eukaryota</taxon>
        <taxon>Metazoa</taxon>
        <taxon>Ecdysozoa</taxon>
        <taxon>Arthropoda</taxon>
        <taxon>Hexapoda</taxon>
        <taxon>Insecta</taxon>
        <taxon>Pterygota</taxon>
        <taxon>Neoptera</taxon>
        <taxon>Endopterygota</taxon>
        <taxon>Lepidoptera</taxon>
        <taxon>Glossata</taxon>
        <taxon>Ditrysia</taxon>
        <taxon>Geometroidea</taxon>
        <taxon>Geometridae</taxon>
        <taxon>Larentiinae</taxon>
        <taxon>Operophtera</taxon>
    </lineage>
</organism>
<comment type="similarity">
    <text evidence="2">Belongs to the GMC oxidoreductase family.</text>
</comment>
<evidence type="ECO:0000256" key="3">
    <source>
        <dbReference type="ARBA" id="ARBA00022630"/>
    </source>
</evidence>
<accession>A0A0L7LP03</accession>
<evidence type="ECO:0000313" key="8">
    <source>
        <dbReference type="Proteomes" id="UP000037510"/>
    </source>
</evidence>
<dbReference type="Gene3D" id="3.50.50.60">
    <property type="entry name" value="FAD/NAD(P)-binding domain"/>
    <property type="match status" value="1"/>
</dbReference>
<gene>
    <name evidence="7" type="ORF">OBRU01_04302</name>
</gene>
<keyword evidence="5" id="KW-0560">Oxidoreductase</keyword>
<dbReference type="STRING" id="104452.A0A0L7LP03"/>